<dbReference type="InterPro" id="IPR000524">
    <property type="entry name" value="Tscrpt_reg_HTH_GntR"/>
</dbReference>
<protein>
    <submittedName>
        <fullName evidence="5">GntR family transcriptional regulator</fullName>
    </submittedName>
</protein>
<dbReference type="PANTHER" id="PTHR43537">
    <property type="entry name" value="TRANSCRIPTIONAL REGULATOR, GNTR FAMILY"/>
    <property type="match status" value="1"/>
</dbReference>
<dbReference type="SMART" id="SM00895">
    <property type="entry name" value="FCD"/>
    <property type="match status" value="1"/>
</dbReference>
<dbReference type="RefSeq" id="WP_244709956.1">
    <property type="nucleotide sequence ID" value="NZ_CP095073.1"/>
</dbReference>
<reference evidence="5 6" key="1">
    <citation type="submission" date="2022-04" db="EMBL/GenBank/DDBJ databases">
        <title>Halobacillus sp. isolated from saltern.</title>
        <authorList>
            <person name="Won M."/>
            <person name="Lee C.-M."/>
            <person name="Woen H.-Y."/>
            <person name="Kwon S.-W."/>
        </authorList>
    </citation>
    <scope>NUCLEOTIDE SEQUENCE [LARGE SCALE GENOMIC DNA]</scope>
    <source>
        <strain evidence="5 6">SSBR10-3</strain>
    </source>
</reference>
<feature type="domain" description="HTH gntR-type" evidence="4">
    <location>
        <begin position="1"/>
        <end position="63"/>
    </location>
</feature>
<dbReference type="PRINTS" id="PR00035">
    <property type="entry name" value="HTHGNTR"/>
</dbReference>
<dbReference type="InterPro" id="IPR036390">
    <property type="entry name" value="WH_DNA-bd_sf"/>
</dbReference>
<accession>A0ABY4EJ64</accession>
<organism evidence="5 6">
    <name type="scientific">Halobacillus salinarum</name>
    <dbReference type="NCBI Taxonomy" id="2932257"/>
    <lineage>
        <taxon>Bacteria</taxon>
        <taxon>Bacillati</taxon>
        <taxon>Bacillota</taxon>
        <taxon>Bacilli</taxon>
        <taxon>Bacillales</taxon>
        <taxon>Bacillaceae</taxon>
        <taxon>Halobacillus</taxon>
    </lineage>
</organism>
<evidence type="ECO:0000259" key="4">
    <source>
        <dbReference type="PROSITE" id="PS50949"/>
    </source>
</evidence>
<keyword evidence="6" id="KW-1185">Reference proteome</keyword>
<dbReference type="PANTHER" id="PTHR43537:SF24">
    <property type="entry name" value="GLUCONATE OPERON TRANSCRIPTIONAL REPRESSOR"/>
    <property type="match status" value="1"/>
</dbReference>
<dbReference type="Pfam" id="PF00392">
    <property type="entry name" value="GntR"/>
    <property type="match status" value="1"/>
</dbReference>
<dbReference type="InterPro" id="IPR008920">
    <property type="entry name" value="TF_FadR/GntR_C"/>
</dbReference>
<dbReference type="SMART" id="SM00345">
    <property type="entry name" value="HTH_GNTR"/>
    <property type="match status" value="1"/>
</dbReference>
<evidence type="ECO:0000313" key="5">
    <source>
        <dbReference type="EMBL" id="UOQ44194.1"/>
    </source>
</evidence>
<sequence>MNAYDYIKTAILHGEFPPKMRLTEEYLAEKLKLSRTPIREALRKLEAEGLTVAMKRGVRVRHFTKLDVQQIYELRTLLEGYAASQAAIHRTARDIEEMESANLLYDQAITNYLSSGQITIEEILEINHQFHDAVIKASKNHHIHSHISKVVVIPLIFRSFYWFNEGQLRHSLEVHKTILQAITEQDAERARAAMHEHIYHGRDQVFMHIDVINDHYSAETDHNNRTP</sequence>
<keyword evidence="1" id="KW-0805">Transcription regulation</keyword>
<dbReference type="Gene3D" id="1.10.10.10">
    <property type="entry name" value="Winged helix-like DNA-binding domain superfamily/Winged helix DNA-binding domain"/>
    <property type="match status" value="1"/>
</dbReference>
<evidence type="ECO:0000256" key="2">
    <source>
        <dbReference type="ARBA" id="ARBA00023125"/>
    </source>
</evidence>
<dbReference type="Gene3D" id="1.20.120.530">
    <property type="entry name" value="GntR ligand-binding domain-like"/>
    <property type="match status" value="1"/>
</dbReference>
<evidence type="ECO:0000256" key="3">
    <source>
        <dbReference type="ARBA" id="ARBA00023163"/>
    </source>
</evidence>
<proteinExistence type="predicted"/>
<evidence type="ECO:0000256" key="1">
    <source>
        <dbReference type="ARBA" id="ARBA00023015"/>
    </source>
</evidence>
<evidence type="ECO:0000313" key="6">
    <source>
        <dbReference type="Proteomes" id="UP000831787"/>
    </source>
</evidence>
<name>A0ABY4EJ64_9BACI</name>
<dbReference type="SUPFAM" id="SSF46785">
    <property type="entry name" value="Winged helix' DNA-binding domain"/>
    <property type="match status" value="1"/>
</dbReference>
<dbReference type="CDD" id="cd07377">
    <property type="entry name" value="WHTH_GntR"/>
    <property type="match status" value="1"/>
</dbReference>
<dbReference type="EMBL" id="CP095073">
    <property type="protein sequence ID" value="UOQ44194.1"/>
    <property type="molecule type" value="Genomic_DNA"/>
</dbReference>
<gene>
    <name evidence="5" type="ORF">MUN89_20440</name>
</gene>
<dbReference type="Pfam" id="PF07729">
    <property type="entry name" value="FCD"/>
    <property type="match status" value="1"/>
</dbReference>
<dbReference type="PROSITE" id="PS50949">
    <property type="entry name" value="HTH_GNTR"/>
    <property type="match status" value="1"/>
</dbReference>
<dbReference type="InterPro" id="IPR036388">
    <property type="entry name" value="WH-like_DNA-bd_sf"/>
</dbReference>
<dbReference type="InterPro" id="IPR011711">
    <property type="entry name" value="GntR_C"/>
</dbReference>
<dbReference type="SUPFAM" id="SSF48008">
    <property type="entry name" value="GntR ligand-binding domain-like"/>
    <property type="match status" value="1"/>
</dbReference>
<keyword evidence="3" id="KW-0804">Transcription</keyword>
<keyword evidence="2" id="KW-0238">DNA-binding</keyword>
<dbReference type="Proteomes" id="UP000831787">
    <property type="component" value="Chromosome"/>
</dbReference>